<dbReference type="EMBL" id="JBETVU010000012">
    <property type="protein sequence ID" value="MES5149314.1"/>
    <property type="molecule type" value="Genomic_DNA"/>
</dbReference>
<proteinExistence type="predicted"/>
<dbReference type="Proteomes" id="UP001434419">
    <property type="component" value="Unassembled WGS sequence"/>
</dbReference>
<gene>
    <name evidence="1" type="ORF">ABVC42_05150</name>
    <name evidence="2" type="ORF">ERD32_02675</name>
</gene>
<evidence type="ECO:0000313" key="4">
    <source>
        <dbReference type="Proteomes" id="UP001434419"/>
    </source>
</evidence>
<dbReference type="InterPro" id="IPR019650">
    <property type="entry name" value="DUF2513"/>
</dbReference>
<dbReference type="Proteomes" id="UP000289808">
    <property type="component" value="Unassembled WGS sequence"/>
</dbReference>
<dbReference type="EMBL" id="SCLX01000009">
    <property type="protein sequence ID" value="RXF59212.1"/>
    <property type="molecule type" value="Genomic_DNA"/>
</dbReference>
<comment type="caution">
    <text evidence="2">The sequence shown here is derived from an EMBL/GenBank/DDBJ whole genome shotgun (WGS) entry which is preliminary data.</text>
</comment>
<accession>A0A135ZG10</accession>
<organism evidence="2 3">
    <name type="scientific">Lactobacillus crispatus</name>
    <dbReference type="NCBI Taxonomy" id="47770"/>
    <lineage>
        <taxon>Bacteria</taxon>
        <taxon>Bacillati</taxon>
        <taxon>Bacillota</taxon>
        <taxon>Bacilli</taxon>
        <taxon>Lactobacillales</taxon>
        <taxon>Lactobacillaceae</taxon>
        <taxon>Lactobacillus</taxon>
    </lineage>
</organism>
<sequence>MRLNHDCVRDVMLFIEEEQELGMALHLPDFLNQKKPAKSRLDKYDAETIKYSLMKLDETNYLNDNCVITQYQLIEFDVTSITWNGHKFLDTIRDPKIWKTTKNVASHLESISITLLSNIASNVLESYIQKFIPKV</sequence>
<protein>
    <submittedName>
        <fullName evidence="2">DUF2513 domain-containing protein</fullName>
    </submittedName>
</protein>
<dbReference type="RefSeq" id="WP_060462803.1">
    <property type="nucleotide sequence ID" value="NZ_CP114552.1"/>
</dbReference>
<keyword evidence="4" id="KW-1185">Reference proteome</keyword>
<dbReference type="Pfam" id="PF10711">
    <property type="entry name" value="DUF2513"/>
    <property type="match status" value="1"/>
</dbReference>
<evidence type="ECO:0000313" key="1">
    <source>
        <dbReference type="EMBL" id="MES5149314.1"/>
    </source>
</evidence>
<reference evidence="1" key="2">
    <citation type="submission" date="2024-06" db="EMBL/GenBank/DDBJ databases">
        <title>Vaginal Lactobacillus fatty acid response mechanisms reveal a metabolite-targeted strategy for bacterial vaginosis treatment.</title>
        <authorList>
            <person name="Zhu M."/>
            <person name="Blainey P.C."/>
            <person name="Bloom S.M."/>
            <person name="Kwon D.S."/>
        </authorList>
    </citation>
    <scope>NUCLEOTIDE SEQUENCE</scope>
    <source>
        <strain evidence="1">194_F1_1</strain>
    </source>
</reference>
<reference evidence="2 3" key="1">
    <citation type="submission" date="2019-01" db="EMBL/GenBank/DDBJ databases">
        <title>The genome sequence of Lactobacillus crispatus L49.</title>
        <authorList>
            <person name="Zhong J."/>
            <person name="Zhang J."/>
        </authorList>
    </citation>
    <scope>NUCLEOTIDE SEQUENCE [LARGE SCALE GENOMIC DNA]</scope>
    <source>
        <strain evidence="2 3">L49</strain>
    </source>
</reference>
<evidence type="ECO:0000313" key="3">
    <source>
        <dbReference type="Proteomes" id="UP000289808"/>
    </source>
</evidence>
<dbReference type="AlphaFoldDB" id="A0A135ZG10"/>
<name>A0A135ZG10_9LACO</name>
<evidence type="ECO:0000313" key="2">
    <source>
        <dbReference type="EMBL" id="RXF59212.1"/>
    </source>
</evidence>